<evidence type="ECO:0000313" key="2">
    <source>
        <dbReference type="EMBL" id="MDP9974554.1"/>
    </source>
</evidence>
<reference evidence="2" key="1">
    <citation type="submission" date="2023-07" db="EMBL/GenBank/DDBJ databases">
        <title>Sorghum-associated microbial communities from plants grown in Nebraska, USA.</title>
        <authorList>
            <person name="Schachtman D."/>
        </authorList>
    </citation>
    <scope>NUCLEOTIDE SEQUENCE</scope>
    <source>
        <strain evidence="2">DS3315</strain>
    </source>
</reference>
<protein>
    <submittedName>
        <fullName evidence="2">Uncharacterized protein</fullName>
    </submittedName>
</protein>
<evidence type="ECO:0000256" key="1">
    <source>
        <dbReference type="SAM" id="MobiDB-lite"/>
    </source>
</evidence>
<comment type="caution">
    <text evidence="2">The sequence shown here is derived from an EMBL/GenBank/DDBJ whole genome shotgun (WGS) entry which is preliminary data.</text>
</comment>
<evidence type="ECO:0000313" key="3">
    <source>
        <dbReference type="Proteomes" id="UP001224845"/>
    </source>
</evidence>
<feature type="region of interest" description="Disordered" evidence="1">
    <location>
        <begin position="37"/>
        <end position="62"/>
    </location>
</feature>
<dbReference type="EMBL" id="JAUSRV010000018">
    <property type="protein sequence ID" value="MDP9974554.1"/>
    <property type="molecule type" value="Genomic_DNA"/>
</dbReference>
<sequence length="189" mass="21602">MIRSQQKHAKSALDNLPRNLTPLEILRKIKARHASFDHPAADHNGAASRAQPQPRRHPHPKKAVATSLKRFIKLREERIEKQAGELDLLGRADEARQLARRLTDPAQVPLYIAELNEQADDFENGYQARLKGCQAFWYGPNGLEWLASKKNMQSRDWLAYAEFMDEAALKALAALIERDLLRRYAKSIT</sequence>
<name>A0AAW8EQQ2_VARPD</name>
<dbReference type="RefSeq" id="WP_307596568.1">
    <property type="nucleotide sequence ID" value="NZ_JAUSRV010000018.1"/>
</dbReference>
<dbReference type="Proteomes" id="UP001224845">
    <property type="component" value="Unassembled WGS sequence"/>
</dbReference>
<dbReference type="AlphaFoldDB" id="A0AAW8EQQ2"/>
<proteinExistence type="predicted"/>
<accession>A0AAW8EQQ2</accession>
<gene>
    <name evidence="2" type="ORF">J2W39_005823</name>
</gene>
<organism evidence="2 3">
    <name type="scientific">Variovorax paradoxus</name>
    <dbReference type="NCBI Taxonomy" id="34073"/>
    <lineage>
        <taxon>Bacteria</taxon>
        <taxon>Pseudomonadati</taxon>
        <taxon>Pseudomonadota</taxon>
        <taxon>Betaproteobacteria</taxon>
        <taxon>Burkholderiales</taxon>
        <taxon>Comamonadaceae</taxon>
        <taxon>Variovorax</taxon>
    </lineage>
</organism>